<dbReference type="SUPFAM" id="SSF100939">
    <property type="entry name" value="SPOC domain-like"/>
    <property type="match status" value="1"/>
</dbReference>
<dbReference type="Proteomes" id="UP000269721">
    <property type="component" value="Unassembled WGS sequence"/>
</dbReference>
<dbReference type="Pfam" id="PF03730">
    <property type="entry name" value="Ku_C"/>
    <property type="match status" value="1"/>
</dbReference>
<comment type="similarity">
    <text evidence="3">Belongs to the ku70 family.</text>
</comment>
<dbReference type="GO" id="GO:0042162">
    <property type="term" value="F:telomeric DNA binding"/>
    <property type="evidence" value="ECO:0007669"/>
    <property type="project" value="InterPro"/>
</dbReference>
<feature type="compositionally biased region" description="Polar residues" evidence="16">
    <location>
        <begin position="446"/>
        <end position="455"/>
    </location>
</feature>
<dbReference type="GO" id="GO:0006303">
    <property type="term" value="P:double-strand break repair via nonhomologous end joining"/>
    <property type="evidence" value="ECO:0007669"/>
    <property type="project" value="InterPro"/>
</dbReference>
<evidence type="ECO:0000256" key="15">
    <source>
        <dbReference type="ARBA" id="ARBA00031811"/>
    </source>
</evidence>
<evidence type="ECO:0000256" key="12">
    <source>
        <dbReference type="ARBA" id="ARBA00023172"/>
    </source>
</evidence>
<dbReference type="GO" id="GO:0006310">
    <property type="term" value="P:DNA recombination"/>
    <property type="evidence" value="ECO:0007669"/>
    <property type="project" value="UniProtKB-KW"/>
</dbReference>
<keyword evidence="11" id="KW-0238">DNA-binding</keyword>
<evidence type="ECO:0000256" key="7">
    <source>
        <dbReference type="ARBA" id="ARBA00022801"/>
    </source>
</evidence>
<evidence type="ECO:0000256" key="5">
    <source>
        <dbReference type="ARBA" id="ARBA00022741"/>
    </source>
</evidence>
<comment type="subcellular location">
    <subcellularLocation>
        <location evidence="2">Chromosome</location>
        <location evidence="2">Telomere</location>
    </subcellularLocation>
    <subcellularLocation>
        <location evidence="1">Nucleus</location>
    </subcellularLocation>
</comment>
<dbReference type="NCBIfam" id="TIGR00578">
    <property type="entry name" value="ku70"/>
    <property type="match status" value="1"/>
</dbReference>
<feature type="compositionally biased region" description="Acidic residues" evidence="16">
    <location>
        <begin position="9"/>
        <end position="21"/>
    </location>
</feature>
<dbReference type="GO" id="GO:0016787">
    <property type="term" value="F:hydrolase activity"/>
    <property type="evidence" value="ECO:0007669"/>
    <property type="project" value="UniProtKB-KW"/>
</dbReference>
<dbReference type="Gene3D" id="1.10.1600.10">
    <property type="match status" value="1"/>
</dbReference>
<dbReference type="GO" id="GO:0005524">
    <property type="term" value="F:ATP binding"/>
    <property type="evidence" value="ECO:0007669"/>
    <property type="project" value="UniProtKB-KW"/>
</dbReference>
<dbReference type="InterPro" id="IPR047087">
    <property type="entry name" value="KU70_core_dom"/>
</dbReference>
<keyword evidence="10" id="KW-0158">Chromosome</keyword>
<dbReference type="SMART" id="SM00559">
    <property type="entry name" value="Ku78"/>
    <property type="match status" value="1"/>
</dbReference>
<name>A0A4P9W708_9FUNG</name>
<dbReference type="InterPro" id="IPR006164">
    <property type="entry name" value="DNA_bd_Ku70/Ku80"/>
</dbReference>
<dbReference type="GO" id="GO:0000781">
    <property type="term" value="C:chromosome, telomeric region"/>
    <property type="evidence" value="ECO:0007669"/>
    <property type="project" value="UniProtKB-SubCell"/>
</dbReference>
<keyword evidence="12" id="KW-0233">DNA recombination</keyword>
<dbReference type="InterPro" id="IPR036465">
    <property type="entry name" value="vWFA_dom_sf"/>
</dbReference>
<dbReference type="InterPro" id="IPR005161">
    <property type="entry name" value="Ku_N"/>
</dbReference>
<keyword evidence="14" id="KW-0539">Nucleus</keyword>
<dbReference type="PIRSF" id="PIRSF003033">
    <property type="entry name" value="Ku70"/>
    <property type="match status" value="1"/>
</dbReference>
<proteinExistence type="inferred from homology"/>
<evidence type="ECO:0000313" key="19">
    <source>
        <dbReference type="Proteomes" id="UP000269721"/>
    </source>
</evidence>
<keyword evidence="6" id="KW-0227">DNA damage</keyword>
<feature type="domain" description="Ku" evidence="17">
    <location>
        <begin position="319"/>
        <end position="493"/>
    </location>
</feature>
<keyword evidence="5" id="KW-0547">Nucleotide-binding</keyword>
<organism evidence="18 19">
    <name type="scientific">Blyttiomyces helicus</name>
    <dbReference type="NCBI Taxonomy" id="388810"/>
    <lineage>
        <taxon>Eukaryota</taxon>
        <taxon>Fungi</taxon>
        <taxon>Fungi incertae sedis</taxon>
        <taxon>Chytridiomycota</taxon>
        <taxon>Chytridiomycota incertae sedis</taxon>
        <taxon>Chytridiomycetes</taxon>
        <taxon>Chytridiomycetes incertae sedis</taxon>
        <taxon>Blyttiomyces</taxon>
    </lineage>
</organism>
<gene>
    <name evidence="18" type="ORF">BDK51DRAFT_27047</name>
</gene>
<keyword evidence="8" id="KW-0347">Helicase</keyword>
<dbReference type="InterPro" id="IPR027388">
    <property type="entry name" value="Ku70_bridge/pillars_dom_sf"/>
</dbReference>
<evidence type="ECO:0000256" key="3">
    <source>
        <dbReference type="ARBA" id="ARBA00005240"/>
    </source>
</evidence>
<accession>A0A4P9W708</accession>
<dbReference type="PANTHER" id="PTHR12604">
    <property type="entry name" value="KU AUTOANTIGEN DNA HELICASE"/>
    <property type="match status" value="1"/>
</dbReference>
<evidence type="ECO:0000256" key="11">
    <source>
        <dbReference type="ARBA" id="ARBA00023125"/>
    </source>
</evidence>
<evidence type="ECO:0000256" key="1">
    <source>
        <dbReference type="ARBA" id="ARBA00004123"/>
    </source>
</evidence>
<dbReference type="PANTHER" id="PTHR12604:SF2">
    <property type="entry name" value="X-RAY REPAIR CROSS-COMPLEMENTING PROTEIN 6"/>
    <property type="match status" value="1"/>
</dbReference>
<dbReference type="GO" id="GO:0003690">
    <property type="term" value="F:double-stranded DNA binding"/>
    <property type="evidence" value="ECO:0007669"/>
    <property type="project" value="TreeGrafter"/>
</dbReference>
<keyword evidence="7" id="KW-0378">Hydrolase</keyword>
<evidence type="ECO:0000256" key="13">
    <source>
        <dbReference type="ARBA" id="ARBA00023204"/>
    </source>
</evidence>
<dbReference type="Pfam" id="PF03731">
    <property type="entry name" value="Ku_N"/>
    <property type="match status" value="1"/>
</dbReference>
<evidence type="ECO:0000256" key="8">
    <source>
        <dbReference type="ARBA" id="ARBA00022806"/>
    </source>
</evidence>
<feature type="region of interest" description="Disordered" evidence="16">
    <location>
        <begin position="430"/>
        <end position="465"/>
    </location>
</feature>
<evidence type="ECO:0000256" key="2">
    <source>
        <dbReference type="ARBA" id="ARBA00004574"/>
    </source>
</evidence>
<evidence type="ECO:0000259" key="17">
    <source>
        <dbReference type="SMART" id="SM00559"/>
    </source>
</evidence>
<dbReference type="Gene3D" id="4.10.970.10">
    <property type="entry name" value="Ku70, bridge and pillars"/>
    <property type="match status" value="1"/>
</dbReference>
<dbReference type="Pfam" id="PF02735">
    <property type="entry name" value="Ku"/>
    <property type="match status" value="1"/>
</dbReference>
<dbReference type="SUPFAM" id="SSF53300">
    <property type="entry name" value="vWA-like"/>
    <property type="match status" value="1"/>
</dbReference>
<dbReference type="OrthoDB" id="3249161at2759"/>
<dbReference type="GO" id="GO:0003678">
    <property type="term" value="F:DNA helicase activity"/>
    <property type="evidence" value="ECO:0007669"/>
    <property type="project" value="InterPro"/>
</dbReference>
<dbReference type="InterPro" id="IPR006165">
    <property type="entry name" value="Ku70"/>
</dbReference>
<keyword evidence="13" id="KW-0234">DNA repair</keyword>
<keyword evidence="9" id="KW-0067">ATP-binding</keyword>
<evidence type="ECO:0000256" key="16">
    <source>
        <dbReference type="SAM" id="MobiDB-lite"/>
    </source>
</evidence>
<dbReference type="GO" id="GO:0003684">
    <property type="term" value="F:damaged DNA binding"/>
    <property type="evidence" value="ECO:0007669"/>
    <property type="project" value="InterPro"/>
</dbReference>
<keyword evidence="19" id="KW-1185">Reference proteome</keyword>
<dbReference type="CDD" id="cd00788">
    <property type="entry name" value="KU70"/>
    <property type="match status" value="1"/>
</dbReference>
<dbReference type="InterPro" id="IPR016194">
    <property type="entry name" value="SPOC-like_C_dom_sf"/>
</dbReference>
<feature type="region of interest" description="Disordered" evidence="16">
    <location>
        <begin position="1"/>
        <end position="21"/>
    </location>
</feature>
<dbReference type="EMBL" id="KZ996930">
    <property type="protein sequence ID" value="RKO88124.1"/>
    <property type="molecule type" value="Genomic_DNA"/>
</dbReference>
<sequence length="581" mass="65366">MSYSNYNNDENEEEEEEEVDPELLPKKDYVIFAIEATSAMEATDPDEHQSYISNALRCVARFLEAKFLMPEGDLVGVVLFGTQKKKNLMDFDNIYELFSLDAPDTDRMLELEKLTKNKAQFDSDIGTTDKFKLSEVFWTCSNIFAEAPKGPSTKRVFLITCNDSPHALDEAKSIITRAKDLADSGITVELFPLQPPNTEFKLELIYQGLPRIDRGGEEELDSTRIRHTYQEIFEGVMSKEAKKRTAFRVPFILSDGLVIGVKGYNIYIDQAKPKHHFLLSSTNEEVKPVMNLICQFVGATDRHKFENLHSSQYHVQATAAPLLPTDLSNRWDFGGKKVIFSKNEAAEMKHFGEPGLTLLGFKDKSVIDIDSLAETPNVKHSSFLYPSEVDYPGSSSVFAHMVERMHAKKKIAVGRLIPRRNAAPRLVALIPQTDSIEPDSPDKTKSIGSDPSNETKPIESDPPSENSPYGMWVIYLPFADDLRDADLPIEGDVSLDLMEPIAKKLTLKEFKIPTYENPSMQTFYAALATMALNKVEPEPIEDDTLPKTETIEKRAGQYIKSFNEVTEKHGGSRERSQLGVT</sequence>
<evidence type="ECO:0000256" key="4">
    <source>
        <dbReference type="ARBA" id="ARBA00021796"/>
    </source>
</evidence>
<dbReference type="Gene3D" id="2.40.290.10">
    <property type="match status" value="1"/>
</dbReference>
<reference evidence="19" key="1">
    <citation type="journal article" date="2018" name="Nat. Microbiol.">
        <title>Leveraging single-cell genomics to expand the fungal tree of life.</title>
        <authorList>
            <person name="Ahrendt S.R."/>
            <person name="Quandt C.A."/>
            <person name="Ciobanu D."/>
            <person name="Clum A."/>
            <person name="Salamov A."/>
            <person name="Andreopoulos B."/>
            <person name="Cheng J.F."/>
            <person name="Woyke T."/>
            <person name="Pelin A."/>
            <person name="Henrissat B."/>
            <person name="Reynolds N.K."/>
            <person name="Benny G.L."/>
            <person name="Smith M.E."/>
            <person name="James T.Y."/>
            <person name="Grigoriev I.V."/>
        </authorList>
    </citation>
    <scope>NUCLEOTIDE SEQUENCE [LARGE SCALE GENOMIC DNA]</scope>
</reference>
<evidence type="ECO:0000256" key="14">
    <source>
        <dbReference type="ARBA" id="ARBA00023242"/>
    </source>
</evidence>
<dbReference type="GO" id="GO:0000723">
    <property type="term" value="P:telomere maintenance"/>
    <property type="evidence" value="ECO:0007669"/>
    <property type="project" value="InterPro"/>
</dbReference>
<evidence type="ECO:0000256" key="9">
    <source>
        <dbReference type="ARBA" id="ARBA00022840"/>
    </source>
</evidence>
<protein>
    <recommendedName>
        <fullName evidence="4">ATP-dependent DNA helicase II subunit 1</fullName>
    </recommendedName>
    <alternativeName>
        <fullName evidence="15">ATP-dependent DNA helicase II subunit Ku70</fullName>
    </alternativeName>
</protein>
<dbReference type="Gene3D" id="3.40.50.410">
    <property type="entry name" value="von Willebrand factor, type A domain"/>
    <property type="match status" value="1"/>
</dbReference>
<evidence type="ECO:0000313" key="18">
    <source>
        <dbReference type="EMBL" id="RKO88124.1"/>
    </source>
</evidence>
<evidence type="ECO:0000256" key="10">
    <source>
        <dbReference type="ARBA" id="ARBA00022895"/>
    </source>
</evidence>
<keyword evidence="10" id="KW-0779">Telomere</keyword>
<dbReference type="InterPro" id="IPR005160">
    <property type="entry name" value="Ku_C"/>
</dbReference>
<evidence type="ECO:0000256" key="6">
    <source>
        <dbReference type="ARBA" id="ARBA00022763"/>
    </source>
</evidence>
<dbReference type="GO" id="GO:0043564">
    <property type="term" value="C:Ku70:Ku80 complex"/>
    <property type="evidence" value="ECO:0007669"/>
    <property type="project" value="InterPro"/>
</dbReference>
<dbReference type="AlphaFoldDB" id="A0A4P9W708"/>